<organism evidence="2 3">
    <name type="scientific">Pseudarthrobacter oxydans</name>
    <name type="common">Arthrobacter oxydans</name>
    <dbReference type="NCBI Taxonomy" id="1671"/>
    <lineage>
        <taxon>Bacteria</taxon>
        <taxon>Bacillati</taxon>
        <taxon>Actinomycetota</taxon>
        <taxon>Actinomycetes</taxon>
        <taxon>Micrococcales</taxon>
        <taxon>Micrococcaceae</taxon>
        <taxon>Pseudarthrobacter</taxon>
    </lineage>
</organism>
<dbReference type="Proteomes" id="UP001262032">
    <property type="component" value="Unassembled WGS sequence"/>
</dbReference>
<sequence length="214" mass="23718">MTFFQDYPIPTPPSRPRTPQFTPPPWVAAPRYELPAVVPAGQFIHKSPTFVVAIEAAKVYSTGCVFEMSWMLRRTDQDDRRWSEMNGVFHRPAPHLRDGAISVASVLLFGMQFPDGTKASTSSLAMYEQSVPRDQEPGGPVFEFRPRGGNGGEDDMSAMGTLWLWPLPPAGDLRLLAQWTSMGMPESSIVLDGSRHRAAAAAVQQYWPEEVGPE</sequence>
<accession>A0AAW8N8T9</accession>
<evidence type="ECO:0000313" key="3">
    <source>
        <dbReference type="Proteomes" id="UP001262032"/>
    </source>
</evidence>
<dbReference type="GeneID" id="97421797"/>
<dbReference type="EMBL" id="JAVDWN010000004">
    <property type="protein sequence ID" value="MDR7163401.1"/>
    <property type="molecule type" value="Genomic_DNA"/>
</dbReference>
<protein>
    <submittedName>
        <fullName evidence="2">Uncharacterized protein</fullName>
    </submittedName>
</protein>
<feature type="region of interest" description="Disordered" evidence="1">
    <location>
        <begin position="1"/>
        <end position="22"/>
    </location>
</feature>
<reference evidence="2" key="1">
    <citation type="submission" date="2023-07" db="EMBL/GenBank/DDBJ databases">
        <title>Sorghum-associated microbial communities from plants grown in Nebraska, USA.</title>
        <authorList>
            <person name="Schachtman D."/>
        </authorList>
    </citation>
    <scope>NUCLEOTIDE SEQUENCE</scope>
    <source>
        <strain evidence="2">BE261</strain>
    </source>
</reference>
<name>A0AAW8N8T9_PSEOX</name>
<gene>
    <name evidence="2" type="ORF">J2X12_001415</name>
</gene>
<evidence type="ECO:0000313" key="2">
    <source>
        <dbReference type="EMBL" id="MDR7163401.1"/>
    </source>
</evidence>
<evidence type="ECO:0000256" key="1">
    <source>
        <dbReference type="SAM" id="MobiDB-lite"/>
    </source>
</evidence>
<dbReference type="RefSeq" id="WP_310110419.1">
    <property type="nucleotide sequence ID" value="NZ_JAVDTN010000004.1"/>
</dbReference>
<proteinExistence type="predicted"/>
<comment type="caution">
    <text evidence="2">The sequence shown here is derived from an EMBL/GenBank/DDBJ whole genome shotgun (WGS) entry which is preliminary data.</text>
</comment>
<dbReference type="AlphaFoldDB" id="A0AAW8N8T9"/>
<feature type="compositionally biased region" description="Pro residues" evidence="1">
    <location>
        <begin position="9"/>
        <end position="22"/>
    </location>
</feature>